<comment type="caution">
    <text evidence="1">The sequence shown here is derived from an EMBL/GenBank/DDBJ whole genome shotgun (WGS) entry which is preliminary data.</text>
</comment>
<dbReference type="EMBL" id="QGNW01000121">
    <property type="protein sequence ID" value="RVW94447.1"/>
    <property type="molecule type" value="Genomic_DNA"/>
</dbReference>
<reference evidence="1 2" key="1">
    <citation type="journal article" date="2018" name="PLoS Genet.">
        <title>Population sequencing reveals clonal diversity and ancestral inbreeding in the grapevine cultivar Chardonnay.</title>
        <authorList>
            <person name="Roach M.J."/>
            <person name="Johnson D.L."/>
            <person name="Bohlmann J."/>
            <person name="van Vuuren H.J."/>
            <person name="Jones S.J."/>
            <person name="Pretorius I.S."/>
            <person name="Schmidt S.A."/>
            <person name="Borneman A.R."/>
        </authorList>
    </citation>
    <scope>NUCLEOTIDE SEQUENCE [LARGE SCALE GENOMIC DNA]</scope>
    <source>
        <strain evidence="2">cv. Chardonnay</strain>
        <tissue evidence="1">Leaf</tissue>
    </source>
</reference>
<evidence type="ECO:0000313" key="1">
    <source>
        <dbReference type="EMBL" id="RVW94447.1"/>
    </source>
</evidence>
<evidence type="ECO:0000313" key="2">
    <source>
        <dbReference type="Proteomes" id="UP000288805"/>
    </source>
</evidence>
<sequence length="195" mass="21345">MGDPNTAYAKERAKTSGMRIIYLVSSFPYTISINPLSTLVGNGSLASKSLIAAHDEDDMAKLIPSWRGEVDVFEWHENLIGAGVIWLLMWEKAPELGSRLILGVGCGVVPKVPSTLCRGCPKECHSGRYVGPGFWSRRLKSKEDSVSWKGGKNGKFGVKKGYSLLISPSVSIFPRNGIWVENVPTKLAFFAWEAA</sequence>
<protein>
    <submittedName>
        <fullName evidence="1">Uncharacterized protein</fullName>
    </submittedName>
</protein>
<organism evidence="1 2">
    <name type="scientific">Vitis vinifera</name>
    <name type="common">Grape</name>
    <dbReference type="NCBI Taxonomy" id="29760"/>
    <lineage>
        <taxon>Eukaryota</taxon>
        <taxon>Viridiplantae</taxon>
        <taxon>Streptophyta</taxon>
        <taxon>Embryophyta</taxon>
        <taxon>Tracheophyta</taxon>
        <taxon>Spermatophyta</taxon>
        <taxon>Magnoliopsida</taxon>
        <taxon>eudicotyledons</taxon>
        <taxon>Gunneridae</taxon>
        <taxon>Pentapetalae</taxon>
        <taxon>rosids</taxon>
        <taxon>Vitales</taxon>
        <taxon>Vitaceae</taxon>
        <taxon>Viteae</taxon>
        <taxon>Vitis</taxon>
    </lineage>
</organism>
<name>A0A438ICS5_VITVI</name>
<accession>A0A438ICS5</accession>
<dbReference type="AlphaFoldDB" id="A0A438ICS5"/>
<gene>
    <name evidence="1" type="ORF">CK203_035679</name>
</gene>
<proteinExistence type="predicted"/>
<dbReference type="Proteomes" id="UP000288805">
    <property type="component" value="Unassembled WGS sequence"/>
</dbReference>